<dbReference type="RefSeq" id="WP_190225585.1">
    <property type="nucleotide sequence ID" value="NZ_BNBS01000116.1"/>
</dbReference>
<accession>A0ABQ3PAW9</accession>
<dbReference type="EMBL" id="BNDW01000019">
    <property type="protein sequence ID" value="GHI22180.1"/>
    <property type="molecule type" value="Genomic_DNA"/>
</dbReference>
<evidence type="ECO:0000313" key="5">
    <source>
        <dbReference type="Proteomes" id="UP001052739"/>
    </source>
</evidence>
<organism evidence="4 5">
    <name type="scientific">Streptomyces hydrogenans</name>
    <dbReference type="NCBI Taxonomy" id="1873719"/>
    <lineage>
        <taxon>Bacteria</taxon>
        <taxon>Bacillati</taxon>
        <taxon>Actinomycetota</taxon>
        <taxon>Actinomycetes</taxon>
        <taxon>Kitasatosporales</taxon>
        <taxon>Streptomycetaceae</taxon>
        <taxon>Streptomyces</taxon>
    </lineage>
</organism>
<dbReference type="SUPFAM" id="SSF110296">
    <property type="entry name" value="Oligoxyloglucan reducing end-specific cellobiohydrolase"/>
    <property type="match status" value="1"/>
</dbReference>
<dbReference type="InterPro" id="IPR011040">
    <property type="entry name" value="Sialidase"/>
</dbReference>
<evidence type="ECO:0000256" key="2">
    <source>
        <dbReference type="SAM" id="SignalP"/>
    </source>
</evidence>
<reference evidence="4" key="1">
    <citation type="submission" date="2024-05" db="EMBL/GenBank/DDBJ databases">
        <title>Whole genome shotgun sequence of Streptomyces hydrogenans NBRC 13475.</title>
        <authorList>
            <person name="Komaki H."/>
            <person name="Tamura T."/>
        </authorList>
    </citation>
    <scope>NUCLEOTIDE SEQUENCE</scope>
    <source>
        <strain evidence="4">NBRC 13475</strain>
    </source>
</reference>
<dbReference type="Gene3D" id="2.120.10.10">
    <property type="match status" value="2"/>
</dbReference>
<proteinExistence type="predicted"/>
<comment type="caution">
    <text evidence="4">The sequence shown here is derived from an EMBL/GenBank/DDBJ whole genome shotgun (WGS) entry which is preliminary data.</text>
</comment>
<evidence type="ECO:0000313" key="4">
    <source>
        <dbReference type="EMBL" id="GHI22180.1"/>
    </source>
</evidence>
<gene>
    <name evidence="4" type="ORF">Shyd_35510</name>
</gene>
<dbReference type="Pfam" id="PF13088">
    <property type="entry name" value="BNR_2"/>
    <property type="match status" value="1"/>
</dbReference>
<keyword evidence="2" id="KW-0732">Signal</keyword>
<feature type="domain" description="Sialidase" evidence="3">
    <location>
        <begin position="84"/>
        <end position="220"/>
    </location>
</feature>
<name>A0ABQ3PAW9_9ACTN</name>
<dbReference type="CDD" id="cd15482">
    <property type="entry name" value="Sialidase_non-viral"/>
    <property type="match status" value="1"/>
</dbReference>
<dbReference type="GeneID" id="94007555"/>
<keyword evidence="5" id="KW-1185">Reference proteome</keyword>
<protein>
    <recommendedName>
        <fullName evidence="3">Sialidase domain-containing protein</fullName>
    </recommendedName>
</protein>
<feature type="signal peptide" evidence="2">
    <location>
        <begin position="1"/>
        <end position="28"/>
    </location>
</feature>
<feature type="region of interest" description="Disordered" evidence="1">
    <location>
        <begin position="47"/>
        <end position="66"/>
    </location>
</feature>
<feature type="chain" id="PRO_5046853376" description="Sialidase domain-containing protein" evidence="2">
    <location>
        <begin position="29"/>
        <end position="480"/>
    </location>
</feature>
<dbReference type="Proteomes" id="UP001052739">
    <property type="component" value="Unassembled WGS sequence"/>
</dbReference>
<sequence length="480" mass="49971">MRIVRSSAAGVVGALAAAVLLTAGPAAAAGTSTTVLSGATPFADCPPDSSQYSAGSETEPWVATDPTDPDNLAVVWQQDRHAWGSSRGIMLSTSHDGGRQWSTRPLPGFAPCTDVIGRVTNPYASFGSDGTLYASVTMIGTRSSVWVTKSADAGDTWSAPVALVDDDRTVIHDKQATTVDPRNPGRVYAVWNRRTLAEDKHDLLLATSTDGGTTWAPARSIYRPATTAGTVGSQVLVQRDGSLLIVFFESDHPIGGAPTPPLPEQIKAIRSTDGGATWSAPVVIADHKVNVPVLPGTTKQLIAPGMVPDVALDPVTGTVYAVWGDASLGTGGSAVALSASYDRGRTWTTPRKVNGTPDTALGGTGQAFLPQVDVHPNGTVAVSYQDFRDDTADVTSTLTSSWIATCRSWSCATSPSGWSERRLSAPVAGIEGVSPSFGGPFIGTYSGLAHDDDSFLAVQVEPTGVPADPQNVRFTKVPLC</sequence>
<dbReference type="SUPFAM" id="SSF50939">
    <property type="entry name" value="Sialidases"/>
    <property type="match status" value="1"/>
</dbReference>
<dbReference type="InterPro" id="IPR036278">
    <property type="entry name" value="Sialidase_sf"/>
</dbReference>
<evidence type="ECO:0000259" key="3">
    <source>
        <dbReference type="Pfam" id="PF13088"/>
    </source>
</evidence>
<evidence type="ECO:0000256" key="1">
    <source>
        <dbReference type="SAM" id="MobiDB-lite"/>
    </source>
</evidence>